<name>A0A383E2Y7_9ZZZZ</name>
<dbReference type="GO" id="GO:0000271">
    <property type="term" value="P:polysaccharide biosynthetic process"/>
    <property type="evidence" value="ECO:0007669"/>
    <property type="project" value="TreeGrafter"/>
</dbReference>
<dbReference type="GO" id="GO:0005829">
    <property type="term" value="C:cytosol"/>
    <property type="evidence" value="ECO:0007669"/>
    <property type="project" value="TreeGrafter"/>
</dbReference>
<dbReference type="Pfam" id="PF00908">
    <property type="entry name" value="dTDP_sugar_isom"/>
    <property type="match status" value="1"/>
</dbReference>
<dbReference type="PANTHER" id="PTHR21047:SF2">
    <property type="entry name" value="THYMIDINE DIPHOSPHO-4-KETO-RHAMNOSE 3,5-EPIMERASE"/>
    <property type="match status" value="1"/>
</dbReference>
<gene>
    <name evidence="1" type="ORF">METZ01_LOCUS503609</name>
</gene>
<organism evidence="1">
    <name type="scientific">marine metagenome</name>
    <dbReference type="NCBI Taxonomy" id="408172"/>
    <lineage>
        <taxon>unclassified sequences</taxon>
        <taxon>metagenomes</taxon>
        <taxon>ecological metagenomes</taxon>
    </lineage>
</organism>
<dbReference type="SUPFAM" id="SSF51182">
    <property type="entry name" value="RmlC-like cupins"/>
    <property type="match status" value="1"/>
</dbReference>
<accession>A0A383E2Y7</accession>
<protein>
    <recommendedName>
        <fullName evidence="2">dTDP-4-dehydrorhamnose 3,5-epimerase</fullName>
    </recommendedName>
</protein>
<dbReference type="GO" id="GO:0008830">
    <property type="term" value="F:dTDP-4-dehydrorhamnose 3,5-epimerase activity"/>
    <property type="evidence" value="ECO:0007669"/>
    <property type="project" value="InterPro"/>
</dbReference>
<dbReference type="InterPro" id="IPR014710">
    <property type="entry name" value="RmlC-like_jellyroll"/>
</dbReference>
<dbReference type="InterPro" id="IPR000888">
    <property type="entry name" value="RmlC-like"/>
</dbReference>
<feature type="non-terminal residue" evidence="1">
    <location>
        <position position="60"/>
    </location>
</feature>
<sequence>MITVEETPLSGVMVITPQVFQDDRGFFLESFNAECFLKEGLPVDFVQDNHSRSVRGVLRG</sequence>
<proteinExistence type="predicted"/>
<reference evidence="1" key="1">
    <citation type="submission" date="2018-05" db="EMBL/GenBank/DDBJ databases">
        <authorList>
            <person name="Lanie J.A."/>
            <person name="Ng W.-L."/>
            <person name="Kazmierczak K.M."/>
            <person name="Andrzejewski T.M."/>
            <person name="Davidsen T.M."/>
            <person name="Wayne K.J."/>
            <person name="Tettelin H."/>
            <person name="Glass J.I."/>
            <person name="Rusch D."/>
            <person name="Podicherti R."/>
            <person name="Tsui H.-C.T."/>
            <person name="Winkler M.E."/>
        </authorList>
    </citation>
    <scope>NUCLEOTIDE SEQUENCE</scope>
</reference>
<dbReference type="PANTHER" id="PTHR21047">
    <property type="entry name" value="DTDP-6-DEOXY-D-GLUCOSE-3,5 EPIMERASE"/>
    <property type="match status" value="1"/>
</dbReference>
<evidence type="ECO:0008006" key="2">
    <source>
        <dbReference type="Google" id="ProtNLM"/>
    </source>
</evidence>
<dbReference type="InterPro" id="IPR011051">
    <property type="entry name" value="RmlC_Cupin_sf"/>
</dbReference>
<dbReference type="AlphaFoldDB" id="A0A383E2Y7"/>
<dbReference type="Gene3D" id="2.60.120.10">
    <property type="entry name" value="Jelly Rolls"/>
    <property type="match status" value="1"/>
</dbReference>
<evidence type="ECO:0000313" key="1">
    <source>
        <dbReference type="EMBL" id="SVE50755.1"/>
    </source>
</evidence>
<dbReference type="EMBL" id="UINC01222116">
    <property type="protein sequence ID" value="SVE50755.1"/>
    <property type="molecule type" value="Genomic_DNA"/>
</dbReference>